<keyword evidence="2" id="KW-0540">Nuclease</keyword>
<evidence type="ECO:0000313" key="6">
    <source>
        <dbReference type="Proteomes" id="UP000315677"/>
    </source>
</evidence>
<proteinExistence type="inferred from homology"/>
<comment type="caution">
    <text evidence="5">The sequence shown here is derived from an EMBL/GenBank/DDBJ whole genome shotgun (WGS) entry which is preliminary data.</text>
</comment>
<dbReference type="PANTHER" id="PTHR32097">
    <property type="entry name" value="CAMP-BINDING PROTEIN 1-RELATED"/>
    <property type="match status" value="1"/>
</dbReference>
<dbReference type="CDD" id="cd06127">
    <property type="entry name" value="DEDDh"/>
    <property type="match status" value="1"/>
</dbReference>
<keyword evidence="2" id="KW-0269">Exonuclease</keyword>
<dbReference type="GO" id="GO:0003676">
    <property type="term" value="F:nucleic acid binding"/>
    <property type="evidence" value="ECO:0007669"/>
    <property type="project" value="InterPro"/>
</dbReference>
<evidence type="ECO:0000313" key="5">
    <source>
        <dbReference type="EMBL" id="TQM11759.1"/>
    </source>
</evidence>
<dbReference type="InterPro" id="IPR012337">
    <property type="entry name" value="RNaseH-like_sf"/>
</dbReference>
<keyword evidence="2" id="KW-0378">Hydrolase</keyword>
<reference evidence="5 6" key="1">
    <citation type="submission" date="2019-06" db="EMBL/GenBank/DDBJ databases">
        <title>Sequencing the genomes of 1000 actinobacteria strains.</title>
        <authorList>
            <person name="Klenk H.-P."/>
        </authorList>
    </citation>
    <scope>NUCLEOTIDE SEQUENCE [LARGE SCALE GENOMIC DNA]</scope>
    <source>
        <strain evidence="5 6">DSM 45301</strain>
    </source>
</reference>
<evidence type="ECO:0000259" key="4">
    <source>
        <dbReference type="SMART" id="SM00479"/>
    </source>
</evidence>
<dbReference type="Proteomes" id="UP000315677">
    <property type="component" value="Unassembled WGS sequence"/>
</dbReference>
<dbReference type="InterPro" id="IPR001357">
    <property type="entry name" value="BRCT_dom"/>
</dbReference>
<dbReference type="Pfam" id="PF00929">
    <property type="entry name" value="RNase_T"/>
    <property type="match status" value="1"/>
</dbReference>
<feature type="domain" description="BRCT" evidence="3">
    <location>
        <begin position="221"/>
        <end position="299"/>
    </location>
</feature>
<dbReference type="InterPro" id="IPR013520">
    <property type="entry name" value="Ribonucl_H"/>
</dbReference>
<dbReference type="InterPro" id="IPR036397">
    <property type="entry name" value="RNaseH_sf"/>
</dbReference>
<dbReference type="EMBL" id="VFPA01000002">
    <property type="protein sequence ID" value="TQM11759.1"/>
    <property type="molecule type" value="Genomic_DNA"/>
</dbReference>
<keyword evidence="6" id="KW-1185">Reference proteome</keyword>
<accession>A0A543DR42</accession>
<dbReference type="SMART" id="SM00479">
    <property type="entry name" value="EXOIII"/>
    <property type="match status" value="1"/>
</dbReference>
<sequence length="596" mass="62640">MTTAQIDRLLDSDRAWAVVDVETSGFHPGSGRVLSVSAMALDAAGRPEGPRFASLVNADCDPGPVHVHGLTRQRLAAAPRFDEIAPALLEVLDGRVLVAHNAAFDHGFLAAEAERAGVKLPVRQRMCTLALSRRLGIDVPNHKLATLAGYWGVPQRRAHDAEDDTQVLSRVLTHSLLLAAQLGLPLPLIGCDSRTGATRYPPRATTPPCPWRYPGRLNAGQPLVQGMKLAITGTTGEPRTMLVERLTAAGLDVQNSVSRLTSALLCNEPDLGTRKAERARAEGILVLDETTVLRLLDDVRPGEPVARPAPRRAGAPRVVVRGPLHGRRVLVLGGTHPQAAAVRTEIGALGGAAAVNLSAGVTDVILMAGGETDRRLARIREAELPLHRGRVALGITLPAPCADAVEPGYVGKHRSEAAGAGVPVLPRGAVVDLPDEDVWTVNVAWRADALAGGTDVDVVAFLVDADEQVIADEDFVFYNAPVSEHGAVALAADGDSEQSIRIDLGLVPDQHSKIIIAAALGGDATFGALGAVTLSVDGDAATAATSTLDAATTERTMLLAEVYRRDGSWRLRAIGQGYDDGLAELATRHGVAVESS</sequence>
<dbReference type="RefSeq" id="WP_211366721.1">
    <property type="nucleotide sequence ID" value="NZ_VFPA01000002.1"/>
</dbReference>
<dbReference type="Gene3D" id="3.40.50.10190">
    <property type="entry name" value="BRCT domain"/>
    <property type="match status" value="1"/>
</dbReference>
<dbReference type="Pfam" id="PF02342">
    <property type="entry name" value="TerD"/>
    <property type="match status" value="1"/>
</dbReference>
<dbReference type="FunFam" id="3.30.420.10:FF:000045">
    <property type="entry name" value="3'-5' exonuclease DinG"/>
    <property type="match status" value="1"/>
</dbReference>
<dbReference type="SMART" id="SM00292">
    <property type="entry name" value="BRCT"/>
    <property type="match status" value="1"/>
</dbReference>
<dbReference type="SUPFAM" id="SSF52113">
    <property type="entry name" value="BRCT domain"/>
    <property type="match status" value="1"/>
</dbReference>
<dbReference type="InterPro" id="IPR003325">
    <property type="entry name" value="TerD"/>
</dbReference>
<evidence type="ECO:0000259" key="3">
    <source>
        <dbReference type="SMART" id="SM00292"/>
    </source>
</evidence>
<feature type="domain" description="Exonuclease" evidence="4">
    <location>
        <begin position="15"/>
        <end position="181"/>
    </location>
</feature>
<protein>
    <submittedName>
        <fullName evidence="5">DNA polymerase-3 subunit epsilon</fullName>
    </submittedName>
</protein>
<evidence type="ECO:0000256" key="2">
    <source>
        <dbReference type="ARBA" id="ARBA00022839"/>
    </source>
</evidence>
<dbReference type="AlphaFoldDB" id="A0A543DR42"/>
<dbReference type="InterPro" id="IPR036420">
    <property type="entry name" value="BRCT_dom_sf"/>
</dbReference>
<dbReference type="Gene3D" id="2.60.60.30">
    <property type="entry name" value="sav2460 like domains"/>
    <property type="match status" value="1"/>
</dbReference>
<gene>
    <name evidence="5" type="ORF">FB558_4329</name>
</gene>
<dbReference type="PANTHER" id="PTHR32097:SF4">
    <property type="entry name" value="GENERAL STRESS PROTEIN 16U"/>
    <property type="match status" value="1"/>
</dbReference>
<dbReference type="SUPFAM" id="SSF53098">
    <property type="entry name" value="Ribonuclease H-like"/>
    <property type="match status" value="1"/>
</dbReference>
<dbReference type="CDD" id="cd06974">
    <property type="entry name" value="TerD_like"/>
    <property type="match status" value="1"/>
</dbReference>
<dbReference type="Gene3D" id="3.30.420.10">
    <property type="entry name" value="Ribonuclease H-like superfamily/Ribonuclease H"/>
    <property type="match status" value="1"/>
</dbReference>
<evidence type="ECO:0000256" key="1">
    <source>
        <dbReference type="ARBA" id="ARBA00008775"/>
    </source>
</evidence>
<comment type="similarity">
    <text evidence="1">Belongs to the CAPAB/TerDEXZ family.</text>
</comment>
<name>A0A543DR42_9PSEU</name>
<dbReference type="InterPro" id="IPR051324">
    <property type="entry name" value="Stress/Tellurium_Resist"/>
</dbReference>
<organism evidence="5 6">
    <name type="scientific">Pseudonocardia kunmingensis</name>
    <dbReference type="NCBI Taxonomy" id="630975"/>
    <lineage>
        <taxon>Bacteria</taxon>
        <taxon>Bacillati</taxon>
        <taxon>Actinomycetota</taxon>
        <taxon>Actinomycetes</taxon>
        <taxon>Pseudonocardiales</taxon>
        <taxon>Pseudonocardiaceae</taxon>
        <taxon>Pseudonocardia</taxon>
    </lineage>
</organism>
<dbReference type="GO" id="GO:0004527">
    <property type="term" value="F:exonuclease activity"/>
    <property type="evidence" value="ECO:0007669"/>
    <property type="project" value="UniProtKB-KW"/>
</dbReference>